<sequence>MSSPVKLLLIALALTAGFFADDLYERFQDQLSRTSLSDYCLLSTTACIQDDIKVTIDRDVSQPLIPTQMSVEWPKTEANELFLKMEGHEMEMGTVIFKLQKNKQGLFIGEVILPVCTTDAMTWVGELSDGQQTMKTSLRMER</sequence>
<proteinExistence type="predicted"/>
<protein>
    <submittedName>
        <fullName evidence="1">Uncharacterized protein</fullName>
    </submittedName>
</protein>
<dbReference type="OrthoDB" id="5917490at2"/>
<dbReference type="Proteomes" id="UP000037515">
    <property type="component" value="Unassembled WGS sequence"/>
</dbReference>
<name>A0A0M0HMH4_VIBNE</name>
<keyword evidence="2" id="KW-1185">Reference proteome</keyword>
<dbReference type="STRING" id="693.AKJ17_11985"/>
<accession>A0A0M0HMH4</accession>
<evidence type="ECO:0000313" key="2">
    <source>
        <dbReference type="Proteomes" id="UP000037515"/>
    </source>
</evidence>
<comment type="caution">
    <text evidence="1">The sequence shown here is derived from an EMBL/GenBank/DDBJ whole genome shotgun (WGS) entry which is preliminary data.</text>
</comment>
<evidence type="ECO:0000313" key="1">
    <source>
        <dbReference type="EMBL" id="KOO03261.1"/>
    </source>
</evidence>
<dbReference type="AlphaFoldDB" id="A0A0M0HMH4"/>
<reference evidence="2" key="1">
    <citation type="submission" date="2015-08" db="EMBL/GenBank/DDBJ databases">
        <title>Vibrio galatheae sp. nov., a novel member of the Vibrionaceae family isolated from the Solomon Islands.</title>
        <authorList>
            <person name="Giubergia S."/>
            <person name="Machado H."/>
            <person name="Mateiu R.V."/>
            <person name="Gram L."/>
        </authorList>
    </citation>
    <scope>NUCLEOTIDE SEQUENCE [LARGE SCALE GENOMIC DNA]</scope>
    <source>
        <strain evidence="2">DSM 19584</strain>
    </source>
</reference>
<dbReference type="RefSeq" id="WP_053396047.1">
    <property type="nucleotide sequence ID" value="NZ_LHPJ01000008.1"/>
</dbReference>
<gene>
    <name evidence="1" type="ORF">AKJ17_11985</name>
</gene>
<dbReference type="PATRIC" id="fig|693.5.peg.2458"/>
<organism evidence="1 2">
    <name type="scientific">Vibrio nereis</name>
    <dbReference type="NCBI Taxonomy" id="693"/>
    <lineage>
        <taxon>Bacteria</taxon>
        <taxon>Pseudomonadati</taxon>
        <taxon>Pseudomonadota</taxon>
        <taxon>Gammaproteobacteria</taxon>
        <taxon>Vibrionales</taxon>
        <taxon>Vibrionaceae</taxon>
        <taxon>Vibrio</taxon>
    </lineage>
</organism>
<dbReference type="EMBL" id="LHPJ01000008">
    <property type="protein sequence ID" value="KOO03261.1"/>
    <property type="molecule type" value="Genomic_DNA"/>
</dbReference>